<gene>
    <name evidence="4" type="ORF">DES43_11386</name>
</gene>
<keyword evidence="1" id="KW-0472">Membrane</keyword>
<feature type="transmembrane region" description="Helical" evidence="1">
    <location>
        <begin position="237"/>
        <end position="255"/>
    </location>
</feature>
<sequence>MKSLNRHPSAPDRRNDIQGLRAIGAILVAIFHIAEWGVSGGVDVFFVVSGYFLSIGYVRRSSSGNYINLIDHLSRFIIRTVPEIAIVLTAITLAALLFSSPVEWQNVLRGLFFSSIYLQNYWLIFSGQDYLSRDETISFTQHFWAVSLIGQSYFLWYFVARISEKLAILYKTRPENFLASVLTVIAITSLAWSVYWTSADSAAAYFDLATRYWQFAAGALAGIFTTSITWTAERRLCVSMSWLGLALILSCGYLVGERFDFPGYISLWPVGSALLILLFGRQSDYRNAGKLLSLTPLATLGSVSFGIYLWHWPIYVVFWRLTGGNISVFHGVFIIILSIVLAFGSNRLGNWISMRILRPERGQWISSSAVGLILAALSIFFLASERLISTGASRVERLFVEGSSIITPGPLTARRDNPIVYEIGCHQNATNPVVKSCSFGSQTPNRIVALVGGSHSAHWLPALIEIAATHNWRVISMTKSNCAFADPSDASIFVEESYHPSCSEWINTATEMLIEQRPDYVFTLATRPIFSSPDARGTSAVIGERIPIGYVRSFERLAAEGVSVIAIRDTPWMGFDVPTCVFAPLLSIEKNSCRRPRQSVLDDKGLEEGLANLPLNVAYVDMTDWFCADDWCDAVRDGILMYRDRHHITATYSKHISRALYNRITEALTNQRALTR</sequence>
<feature type="transmembrane region" description="Helical" evidence="1">
    <location>
        <begin position="364"/>
        <end position="383"/>
    </location>
</feature>
<protein>
    <submittedName>
        <fullName evidence="4">Peptidoglycan/LPS O-acetylase OafA/YrhL</fullName>
    </submittedName>
</protein>
<dbReference type="Pfam" id="PF01757">
    <property type="entry name" value="Acyl_transf_3"/>
    <property type="match status" value="1"/>
</dbReference>
<dbReference type="OrthoDB" id="9796461at2"/>
<dbReference type="Proteomes" id="UP000294958">
    <property type="component" value="Unassembled WGS sequence"/>
</dbReference>
<feature type="domain" description="SGNH" evidence="3">
    <location>
        <begin position="425"/>
        <end position="660"/>
    </location>
</feature>
<feature type="transmembrane region" description="Helical" evidence="1">
    <location>
        <begin position="20"/>
        <end position="38"/>
    </location>
</feature>
<dbReference type="InterPro" id="IPR050879">
    <property type="entry name" value="Acyltransferase_3"/>
</dbReference>
<dbReference type="RefSeq" id="WP_133675316.1">
    <property type="nucleotide sequence ID" value="NZ_SNZF01000013.1"/>
</dbReference>
<dbReference type="PANTHER" id="PTHR23028:SF53">
    <property type="entry name" value="ACYL_TRANSF_3 DOMAIN-CONTAINING PROTEIN"/>
    <property type="match status" value="1"/>
</dbReference>
<keyword evidence="5" id="KW-1185">Reference proteome</keyword>
<evidence type="ECO:0000313" key="4">
    <source>
        <dbReference type="EMBL" id="TDR34655.1"/>
    </source>
</evidence>
<evidence type="ECO:0000259" key="2">
    <source>
        <dbReference type="Pfam" id="PF01757"/>
    </source>
</evidence>
<dbReference type="AlphaFoldDB" id="A0A4R6YET3"/>
<feature type="transmembrane region" description="Helical" evidence="1">
    <location>
        <begin position="177"/>
        <end position="197"/>
    </location>
</feature>
<keyword evidence="1" id="KW-0812">Transmembrane</keyword>
<evidence type="ECO:0000259" key="3">
    <source>
        <dbReference type="Pfam" id="PF19040"/>
    </source>
</evidence>
<evidence type="ECO:0000256" key="1">
    <source>
        <dbReference type="SAM" id="Phobius"/>
    </source>
</evidence>
<feature type="transmembrane region" description="Helical" evidence="1">
    <location>
        <begin position="139"/>
        <end position="156"/>
    </location>
</feature>
<dbReference type="InterPro" id="IPR002656">
    <property type="entry name" value="Acyl_transf_3_dom"/>
</dbReference>
<dbReference type="GO" id="GO:0016020">
    <property type="term" value="C:membrane"/>
    <property type="evidence" value="ECO:0007669"/>
    <property type="project" value="TreeGrafter"/>
</dbReference>
<reference evidence="4 5" key="1">
    <citation type="submission" date="2019-03" db="EMBL/GenBank/DDBJ databases">
        <title>Genomic Encyclopedia of Type Strains, Phase IV (KMG-IV): sequencing the most valuable type-strain genomes for metagenomic binning, comparative biology and taxonomic classification.</title>
        <authorList>
            <person name="Goeker M."/>
        </authorList>
    </citation>
    <scope>NUCLEOTIDE SEQUENCE [LARGE SCALE GENOMIC DNA]</scope>
    <source>
        <strain evidence="4 5">DSM 11603</strain>
    </source>
</reference>
<dbReference type="EMBL" id="SNZF01000013">
    <property type="protein sequence ID" value="TDR34655.1"/>
    <property type="molecule type" value="Genomic_DNA"/>
</dbReference>
<dbReference type="Pfam" id="PF19040">
    <property type="entry name" value="SGNH"/>
    <property type="match status" value="1"/>
</dbReference>
<feature type="transmembrane region" description="Helical" evidence="1">
    <location>
        <begin position="81"/>
        <end position="99"/>
    </location>
</feature>
<dbReference type="GO" id="GO:0016747">
    <property type="term" value="F:acyltransferase activity, transferring groups other than amino-acyl groups"/>
    <property type="evidence" value="ECO:0007669"/>
    <property type="project" value="InterPro"/>
</dbReference>
<keyword evidence="1" id="KW-1133">Transmembrane helix</keyword>
<feature type="transmembrane region" description="Helical" evidence="1">
    <location>
        <begin position="261"/>
        <end position="279"/>
    </location>
</feature>
<feature type="transmembrane region" description="Helical" evidence="1">
    <location>
        <begin position="317"/>
        <end position="343"/>
    </location>
</feature>
<accession>A0A4R6YET3</accession>
<dbReference type="PANTHER" id="PTHR23028">
    <property type="entry name" value="ACETYLTRANSFERASE"/>
    <property type="match status" value="1"/>
</dbReference>
<evidence type="ECO:0000313" key="5">
    <source>
        <dbReference type="Proteomes" id="UP000294958"/>
    </source>
</evidence>
<name>A0A4R6YET3_9HYPH</name>
<comment type="caution">
    <text evidence="4">The sequence shown here is derived from an EMBL/GenBank/DDBJ whole genome shotgun (WGS) entry which is preliminary data.</text>
</comment>
<dbReference type="GO" id="GO:0009103">
    <property type="term" value="P:lipopolysaccharide biosynthetic process"/>
    <property type="evidence" value="ECO:0007669"/>
    <property type="project" value="TreeGrafter"/>
</dbReference>
<feature type="domain" description="Acyltransferase 3" evidence="2">
    <location>
        <begin position="16"/>
        <end position="343"/>
    </location>
</feature>
<proteinExistence type="predicted"/>
<feature type="transmembrane region" description="Helical" evidence="1">
    <location>
        <begin position="291"/>
        <end position="311"/>
    </location>
</feature>
<organism evidence="4 5">
    <name type="scientific">Aquamicrobium defluvii</name>
    <dbReference type="NCBI Taxonomy" id="69279"/>
    <lineage>
        <taxon>Bacteria</taxon>
        <taxon>Pseudomonadati</taxon>
        <taxon>Pseudomonadota</taxon>
        <taxon>Alphaproteobacteria</taxon>
        <taxon>Hyphomicrobiales</taxon>
        <taxon>Phyllobacteriaceae</taxon>
        <taxon>Aquamicrobium</taxon>
    </lineage>
</organism>
<feature type="transmembrane region" description="Helical" evidence="1">
    <location>
        <begin position="212"/>
        <end position="230"/>
    </location>
</feature>
<dbReference type="InterPro" id="IPR043968">
    <property type="entry name" value="SGNH"/>
</dbReference>